<dbReference type="HOGENOM" id="CLU_1757497_0_0_11"/>
<feature type="compositionally biased region" description="Basic residues" evidence="1">
    <location>
        <begin position="122"/>
        <end position="131"/>
    </location>
</feature>
<feature type="domain" description="Transposase IS701-like DDE" evidence="2">
    <location>
        <begin position="4"/>
        <end position="75"/>
    </location>
</feature>
<dbReference type="AlphaFoldDB" id="K0JYS3"/>
<evidence type="ECO:0000313" key="3">
    <source>
        <dbReference type="EMBL" id="CCH30437.1"/>
    </source>
</evidence>
<evidence type="ECO:0000313" key="4">
    <source>
        <dbReference type="Proteomes" id="UP000006281"/>
    </source>
</evidence>
<dbReference type="Proteomes" id="UP000006281">
    <property type="component" value="Chromosome"/>
</dbReference>
<dbReference type="RefSeq" id="WP_015100549.1">
    <property type="nucleotide sequence ID" value="NC_019673.1"/>
</dbReference>
<evidence type="ECO:0000259" key="2">
    <source>
        <dbReference type="Pfam" id="PF13546"/>
    </source>
</evidence>
<dbReference type="EMBL" id="HE804045">
    <property type="protein sequence ID" value="CCH30437.1"/>
    <property type="molecule type" value="Genomic_DNA"/>
</dbReference>
<dbReference type="eggNOG" id="COG5659">
    <property type="taxonomic scope" value="Bacteria"/>
</dbReference>
<organism evidence="3 4">
    <name type="scientific">Saccharothrix espanaensis (strain ATCC 51144 / DSM 44229 / JCM 9112 / NBRC 15066 / NRRL 15764)</name>
    <dbReference type="NCBI Taxonomy" id="1179773"/>
    <lineage>
        <taxon>Bacteria</taxon>
        <taxon>Bacillati</taxon>
        <taxon>Actinomycetota</taxon>
        <taxon>Actinomycetes</taxon>
        <taxon>Pseudonocardiales</taxon>
        <taxon>Pseudonocardiaceae</taxon>
        <taxon>Saccharothrix</taxon>
    </lineage>
</organism>
<dbReference type="Pfam" id="PF13546">
    <property type="entry name" value="DDE_5"/>
    <property type="match status" value="1"/>
</dbReference>
<dbReference type="KEGG" id="sesp:BN6_31320"/>
<evidence type="ECO:0000256" key="1">
    <source>
        <dbReference type="SAM" id="MobiDB-lite"/>
    </source>
</evidence>
<keyword evidence="4" id="KW-1185">Reference proteome</keyword>
<feature type="region of interest" description="Disordered" evidence="1">
    <location>
        <begin position="31"/>
        <end position="102"/>
    </location>
</feature>
<accession>K0JYS3</accession>
<feature type="compositionally biased region" description="Basic and acidic residues" evidence="1">
    <location>
        <begin position="39"/>
        <end position="50"/>
    </location>
</feature>
<dbReference type="InterPro" id="IPR038721">
    <property type="entry name" value="IS701-like_DDE_dom"/>
</dbReference>
<reference evidence="3 4" key="1">
    <citation type="journal article" date="2012" name="BMC Genomics">
        <title>Complete genome sequence of Saccharothrix espanaensis DSM 44229T and comparison to the other completely sequenced Pseudonocardiaceae.</title>
        <authorList>
            <person name="Strobel T."/>
            <person name="Al-Dilaimi A."/>
            <person name="Blom J."/>
            <person name="Gessner A."/>
            <person name="Kalinowski J."/>
            <person name="Luzhetska M."/>
            <person name="Puhler A."/>
            <person name="Szczepanowski R."/>
            <person name="Bechthold A."/>
            <person name="Ruckert C."/>
        </authorList>
    </citation>
    <scope>NUCLEOTIDE SEQUENCE [LARGE SCALE GENOMIC DNA]</scope>
    <source>
        <strain evidence="4">ATCC 51144 / DSM 44229 / JCM 9112 / NBRC 15066 / NRRL 15764</strain>
    </source>
</reference>
<feature type="region of interest" description="Disordered" evidence="1">
    <location>
        <begin position="122"/>
        <end position="148"/>
    </location>
</feature>
<sequence length="148" mass="16395">MIDELTGRGPAYAVAVDPIATAYPATAVPVTPAYGRTGRRPEPRHPDPPVDLKTLTMAAGRSAGKSVVRRHGTHQSTANRHPRLRRPGDLHQAPPHPTSPRARPTLYAALRHLHHPLAVCTGHRHTRRQHVQTRTPRQNHTQRRPTSP</sequence>
<protein>
    <recommendedName>
        <fullName evidence="2">Transposase IS701-like DDE domain-containing protein</fullName>
    </recommendedName>
</protein>
<name>K0JYS3_SACES</name>
<proteinExistence type="predicted"/>
<gene>
    <name evidence="3" type="ordered locus">BN6_31320</name>
</gene>